<dbReference type="EMBL" id="JBHUEY010000012">
    <property type="protein sequence ID" value="MFD1785748.1"/>
    <property type="molecule type" value="Genomic_DNA"/>
</dbReference>
<reference evidence="4" key="1">
    <citation type="journal article" date="2019" name="Int. J. Syst. Evol. Microbiol.">
        <title>The Global Catalogue of Microorganisms (GCM) 10K type strain sequencing project: providing services to taxonomists for standard genome sequencing and annotation.</title>
        <authorList>
            <consortium name="The Broad Institute Genomics Platform"/>
            <consortium name="The Broad Institute Genome Sequencing Center for Infectious Disease"/>
            <person name="Wu L."/>
            <person name="Ma J."/>
        </authorList>
    </citation>
    <scope>NUCLEOTIDE SEQUENCE [LARGE SCALE GENOMIC DNA]</scope>
    <source>
        <strain evidence="4">DFY28</strain>
    </source>
</reference>
<dbReference type="RefSeq" id="WP_377283327.1">
    <property type="nucleotide sequence ID" value="NZ_JBHRSI010000009.1"/>
</dbReference>
<keyword evidence="1" id="KW-1133">Transmembrane helix</keyword>
<protein>
    <submittedName>
        <fullName evidence="3">DMT family transporter</fullName>
    </submittedName>
</protein>
<feature type="transmembrane region" description="Helical" evidence="1">
    <location>
        <begin position="109"/>
        <end position="138"/>
    </location>
</feature>
<proteinExistence type="predicted"/>
<keyword evidence="1" id="KW-0472">Membrane</keyword>
<comment type="caution">
    <text evidence="3">The sequence shown here is derived from an EMBL/GenBank/DDBJ whole genome shotgun (WGS) entry which is preliminary data.</text>
</comment>
<keyword evidence="1" id="KW-0812">Transmembrane</keyword>
<feature type="transmembrane region" description="Helical" evidence="1">
    <location>
        <begin position="150"/>
        <end position="170"/>
    </location>
</feature>
<dbReference type="Pfam" id="PF00892">
    <property type="entry name" value="EamA"/>
    <property type="match status" value="1"/>
</dbReference>
<organism evidence="3 4">
    <name type="scientific">Phenylobacterium terrae</name>
    <dbReference type="NCBI Taxonomy" id="2665495"/>
    <lineage>
        <taxon>Bacteria</taxon>
        <taxon>Pseudomonadati</taxon>
        <taxon>Pseudomonadota</taxon>
        <taxon>Alphaproteobacteria</taxon>
        <taxon>Caulobacterales</taxon>
        <taxon>Caulobacteraceae</taxon>
        <taxon>Phenylobacterium</taxon>
    </lineage>
</organism>
<dbReference type="SUPFAM" id="SSF103481">
    <property type="entry name" value="Multidrug resistance efflux transporter EmrE"/>
    <property type="match status" value="2"/>
</dbReference>
<keyword evidence="4" id="KW-1185">Reference proteome</keyword>
<evidence type="ECO:0000259" key="2">
    <source>
        <dbReference type="Pfam" id="PF00892"/>
    </source>
</evidence>
<evidence type="ECO:0000313" key="3">
    <source>
        <dbReference type="EMBL" id="MFD1785748.1"/>
    </source>
</evidence>
<gene>
    <name evidence="3" type="ORF">ACFSC0_20315</name>
</gene>
<evidence type="ECO:0000256" key="1">
    <source>
        <dbReference type="SAM" id="Phobius"/>
    </source>
</evidence>
<evidence type="ECO:0000313" key="4">
    <source>
        <dbReference type="Proteomes" id="UP001597237"/>
    </source>
</evidence>
<sequence length="293" mass="29672">MLWIFLTAAAAPLQVARNALQRGLVGDAGPWGATLVRFLFGLPFSVAIFAVVALLTPGAEPHASGRFWLAVAVGAFGQVIQTALLLLAMRRSGFAVATFMQQTNLPLSALFGWLVFADVMAPGAWAGLAAATAGLCILSWPKGGFQSGGLLGSVLGVASGAAMAVVLNAYRQAGLALEPDHPIYAGTAAVCIAQALQSLGLTLILAVTKPAALKAVAVSWRESLGAGFCGAAASACWFSALAIAPAGQVRAVGVVELPIAAAAGRRLFKERLSLRQIVGGVATGLGVVTTALA</sequence>
<dbReference type="Proteomes" id="UP001597237">
    <property type="component" value="Unassembled WGS sequence"/>
</dbReference>
<feature type="transmembrane region" description="Helical" evidence="1">
    <location>
        <begin position="67"/>
        <end position="89"/>
    </location>
</feature>
<accession>A0ABW4N6J7</accession>
<name>A0ABW4N6J7_9CAUL</name>
<feature type="transmembrane region" description="Helical" evidence="1">
    <location>
        <begin position="34"/>
        <end position="55"/>
    </location>
</feature>
<dbReference type="InterPro" id="IPR000620">
    <property type="entry name" value="EamA_dom"/>
</dbReference>
<dbReference type="InterPro" id="IPR037185">
    <property type="entry name" value="EmrE-like"/>
</dbReference>
<feature type="transmembrane region" description="Helical" evidence="1">
    <location>
        <begin position="182"/>
        <end position="204"/>
    </location>
</feature>
<feature type="domain" description="EamA" evidence="2">
    <location>
        <begin position="3"/>
        <end position="139"/>
    </location>
</feature>